<evidence type="ECO:0000313" key="3">
    <source>
        <dbReference type="EMBL" id="MBD2841818.1"/>
    </source>
</evidence>
<keyword evidence="2" id="KW-0812">Transmembrane</keyword>
<evidence type="ECO:0000256" key="1">
    <source>
        <dbReference type="SAM" id="MobiDB-lite"/>
    </source>
</evidence>
<dbReference type="Proteomes" id="UP000635384">
    <property type="component" value="Unassembled WGS sequence"/>
</dbReference>
<dbReference type="RefSeq" id="WP_190787323.1">
    <property type="nucleotide sequence ID" value="NZ_JACXLC010000001.1"/>
</dbReference>
<keyword evidence="2" id="KW-1133">Transmembrane helix</keyword>
<organism evidence="3 4">
    <name type="scientific">Erythrobacter rubeus</name>
    <dbReference type="NCBI Taxonomy" id="2760803"/>
    <lineage>
        <taxon>Bacteria</taxon>
        <taxon>Pseudomonadati</taxon>
        <taxon>Pseudomonadota</taxon>
        <taxon>Alphaproteobacteria</taxon>
        <taxon>Sphingomonadales</taxon>
        <taxon>Erythrobacteraceae</taxon>
        <taxon>Erythrobacter/Porphyrobacter group</taxon>
        <taxon>Erythrobacter</taxon>
    </lineage>
</organism>
<proteinExistence type="predicted"/>
<keyword evidence="2" id="KW-0472">Membrane</keyword>
<evidence type="ECO:0000256" key="2">
    <source>
        <dbReference type="SAM" id="Phobius"/>
    </source>
</evidence>
<feature type="transmembrane region" description="Helical" evidence="2">
    <location>
        <begin position="73"/>
        <end position="92"/>
    </location>
</feature>
<feature type="compositionally biased region" description="Basic and acidic residues" evidence="1">
    <location>
        <begin position="1"/>
        <end position="26"/>
    </location>
</feature>
<reference evidence="3 4" key="1">
    <citation type="submission" date="2020-09" db="EMBL/GenBank/DDBJ databases">
        <authorList>
            <person name="Yoon J.-W."/>
        </authorList>
    </citation>
    <scope>NUCLEOTIDE SEQUENCE [LARGE SCALE GENOMIC DNA]</scope>
    <source>
        <strain evidence="3 4">KMU-140</strain>
    </source>
</reference>
<feature type="transmembrane region" description="Helical" evidence="2">
    <location>
        <begin position="104"/>
        <end position="122"/>
    </location>
</feature>
<gene>
    <name evidence="3" type="ORF">IB285_06025</name>
</gene>
<name>A0ABR8KRX1_9SPHN</name>
<feature type="region of interest" description="Disordered" evidence="1">
    <location>
        <begin position="1"/>
        <end position="31"/>
    </location>
</feature>
<dbReference type="EMBL" id="JACXLC010000001">
    <property type="protein sequence ID" value="MBD2841818.1"/>
    <property type="molecule type" value="Genomic_DNA"/>
</dbReference>
<accession>A0ABR8KRX1</accession>
<comment type="caution">
    <text evidence="3">The sequence shown here is derived from an EMBL/GenBank/DDBJ whole genome shotgun (WGS) entry which is preliminary data.</text>
</comment>
<protein>
    <submittedName>
        <fullName evidence="3">Uncharacterized protein</fullName>
    </submittedName>
</protein>
<sequence>MPDEEKPRYPNPREEDIMAGDRRISRPDSSLPDWEVPDTAYRPIPIVWFTGALVVQMVAVFAIFILLLGQHGAITIALSALVTGAIGAWTWDRGMKDAGTGWKVATLAILTLTFLLVCAGSLDRL</sequence>
<keyword evidence="4" id="KW-1185">Reference proteome</keyword>
<evidence type="ECO:0000313" key="4">
    <source>
        <dbReference type="Proteomes" id="UP000635384"/>
    </source>
</evidence>
<feature type="transmembrane region" description="Helical" evidence="2">
    <location>
        <begin position="46"/>
        <end position="67"/>
    </location>
</feature>